<dbReference type="Gene3D" id="3.30.200.20">
    <property type="entry name" value="Phosphorylase Kinase, domain 1"/>
    <property type="match status" value="1"/>
</dbReference>
<dbReference type="Proteomes" id="UP000536275">
    <property type="component" value="Unassembled WGS sequence"/>
</dbReference>
<dbReference type="GO" id="GO:0004674">
    <property type="term" value="F:protein serine/threonine kinase activity"/>
    <property type="evidence" value="ECO:0007669"/>
    <property type="project" value="UniProtKB-KW"/>
</dbReference>
<comment type="similarity">
    <text evidence="4">Belongs to the protein kinase superfamily.</text>
</comment>
<keyword evidence="1 3" id="KW-0547">Nucleotide-binding</keyword>
<dbReference type="PROSITE" id="PS50011">
    <property type="entry name" value="PROTEIN_KINASE_DOM"/>
    <property type="match status" value="1"/>
</dbReference>
<dbReference type="InterPro" id="IPR008271">
    <property type="entry name" value="Ser/Thr_kinase_AS"/>
</dbReference>
<dbReference type="PANTHER" id="PTHR24347">
    <property type="entry name" value="SERINE/THREONINE-PROTEIN KINASE"/>
    <property type="match status" value="1"/>
</dbReference>
<dbReference type="SUPFAM" id="SSF56112">
    <property type="entry name" value="Protein kinase-like (PK-like)"/>
    <property type="match status" value="1"/>
</dbReference>
<gene>
    <name evidence="6" type="ORF">FOB64_000318</name>
</gene>
<dbReference type="SMR" id="A0A8H6F738"/>
<reference evidence="6 7" key="1">
    <citation type="submission" date="2020-03" db="EMBL/GenBank/DDBJ databases">
        <title>FDA dAtabase for Regulatory Grade micrObial Sequences (FDA-ARGOS): Supporting development and validation of Infectious Disease Dx tests.</title>
        <authorList>
            <person name="Campos J."/>
            <person name="Goldberg B."/>
            <person name="Tallon L."/>
            <person name="Sadzewicz L."/>
            <person name="Vavikolanu K."/>
            <person name="Mehta A."/>
            <person name="Aluvathingal J."/>
            <person name="Nadendla S."/>
            <person name="Nandy P."/>
            <person name="Geyer C."/>
            <person name="Yan Y."/>
            <person name="Sichtig H."/>
        </authorList>
    </citation>
    <scope>NUCLEOTIDE SEQUENCE [LARGE SCALE GENOMIC DNA]</scope>
    <source>
        <strain evidence="6 7">FDAARGOS_656</strain>
    </source>
</reference>
<keyword evidence="6" id="KW-0418">Kinase</keyword>
<dbReference type="PROSITE" id="PS00107">
    <property type="entry name" value="PROTEIN_KINASE_ATP"/>
    <property type="match status" value="1"/>
</dbReference>
<evidence type="ECO:0000256" key="4">
    <source>
        <dbReference type="RuleBase" id="RU000304"/>
    </source>
</evidence>
<dbReference type="InterPro" id="IPR017441">
    <property type="entry name" value="Protein_kinase_ATP_BS"/>
</dbReference>
<dbReference type="SMART" id="SM00220">
    <property type="entry name" value="S_TKc"/>
    <property type="match status" value="1"/>
</dbReference>
<accession>A0A8H6F738</accession>
<feature type="domain" description="Protein kinase" evidence="5">
    <location>
        <begin position="27"/>
        <end position="286"/>
    </location>
</feature>
<feature type="binding site" evidence="3">
    <location>
        <position position="57"/>
    </location>
    <ligand>
        <name>ATP</name>
        <dbReference type="ChEBI" id="CHEBI:30616"/>
    </ligand>
</feature>
<evidence type="ECO:0000256" key="3">
    <source>
        <dbReference type="PROSITE-ProRule" id="PRU10141"/>
    </source>
</evidence>
<dbReference type="GO" id="GO:0030447">
    <property type="term" value="P:filamentous growth"/>
    <property type="evidence" value="ECO:0007669"/>
    <property type="project" value="UniProtKB-ARBA"/>
</dbReference>
<dbReference type="Gene3D" id="1.10.510.10">
    <property type="entry name" value="Transferase(Phosphotransferase) domain 1"/>
    <property type="match status" value="1"/>
</dbReference>
<keyword evidence="4" id="KW-0723">Serine/threonine-protein kinase</keyword>
<evidence type="ECO:0000313" key="6">
    <source>
        <dbReference type="EMBL" id="KAF6072267.1"/>
    </source>
</evidence>
<dbReference type="EMBL" id="JABWAD010000007">
    <property type="protein sequence ID" value="KAF6072267.1"/>
    <property type="molecule type" value="Genomic_DNA"/>
</dbReference>
<dbReference type="AlphaFoldDB" id="A0A8H6F738"/>
<evidence type="ECO:0000256" key="1">
    <source>
        <dbReference type="ARBA" id="ARBA00022741"/>
    </source>
</evidence>
<evidence type="ECO:0000256" key="2">
    <source>
        <dbReference type="ARBA" id="ARBA00022840"/>
    </source>
</evidence>
<evidence type="ECO:0000259" key="5">
    <source>
        <dbReference type="PROSITE" id="PS50011"/>
    </source>
</evidence>
<proteinExistence type="inferred from homology"/>
<dbReference type="PROSITE" id="PS00108">
    <property type="entry name" value="PROTEIN_KINASE_ST"/>
    <property type="match status" value="1"/>
</dbReference>
<evidence type="ECO:0000313" key="7">
    <source>
        <dbReference type="Proteomes" id="UP000536275"/>
    </source>
</evidence>
<dbReference type="Pfam" id="PF00069">
    <property type="entry name" value="Pkinase"/>
    <property type="match status" value="1"/>
</dbReference>
<sequence length="415" mass="46810">MTKTGKFTPWDETTGNKTTTANNTSYILSKKPLGDGSYSVVFECKNTSTGRHYAAKKYTKRLMYGFENMLKNEFKVLNRISLSHSHLLSLIDFFETEESFYLVTDLARGGDLWNKIAEEEKLNEQTTRTITRQLVESVEFLHKHQILHHDIKAENVFFQSKHQDTILLGDFGLAKILQPQEKLHEVAGTLSYMAPEMLDYKIGYDFPIDVWALGVCVYFMLCGYMPFDCDDDEETKDAIRSRKYLFEPSEYWVDVSSEAKDFILACLQVDPQKRLTASQLLQHSFLKINSTKPAITISSPLKRSFSNLSALQRDQIKNILQKVGGVSAPALSHSSSINEKLERGRFDSLNKDATLNGAICPSPECVSIFSSPANSTSVSRDGSGLNIFEESLKWDSSQKKALPLNTLRQGASFAL</sequence>
<name>A0A8H6F738_CANAX</name>
<keyword evidence="6" id="KW-0808">Transferase</keyword>
<dbReference type="InterPro" id="IPR011009">
    <property type="entry name" value="Kinase-like_dom_sf"/>
</dbReference>
<dbReference type="CDD" id="cd05117">
    <property type="entry name" value="STKc_CAMK"/>
    <property type="match status" value="1"/>
</dbReference>
<organism evidence="6 7">
    <name type="scientific">Candida albicans</name>
    <name type="common">Yeast</name>
    <dbReference type="NCBI Taxonomy" id="5476"/>
    <lineage>
        <taxon>Eukaryota</taxon>
        <taxon>Fungi</taxon>
        <taxon>Dikarya</taxon>
        <taxon>Ascomycota</taxon>
        <taxon>Saccharomycotina</taxon>
        <taxon>Pichiomycetes</taxon>
        <taxon>Debaryomycetaceae</taxon>
        <taxon>Candida/Lodderomyces clade</taxon>
        <taxon>Candida</taxon>
    </lineage>
</organism>
<dbReference type="FunFam" id="1.10.510.10:FF:000571">
    <property type="entry name" value="Maternal embryonic leucine zipper kinase"/>
    <property type="match status" value="1"/>
</dbReference>
<comment type="caution">
    <text evidence="6">The sequence shown here is derived from an EMBL/GenBank/DDBJ whole genome shotgun (WGS) entry which is preliminary data.</text>
</comment>
<protein>
    <submittedName>
        <fullName evidence="6">Protein kinase domain family protein</fullName>
    </submittedName>
</protein>
<dbReference type="GO" id="GO:0005524">
    <property type="term" value="F:ATP binding"/>
    <property type="evidence" value="ECO:0007669"/>
    <property type="project" value="UniProtKB-UniRule"/>
</dbReference>
<dbReference type="InterPro" id="IPR000719">
    <property type="entry name" value="Prot_kinase_dom"/>
</dbReference>
<keyword evidence="2 3" id="KW-0067">ATP-binding</keyword>